<dbReference type="OrthoDB" id="5989148at2759"/>
<dbReference type="GO" id="GO:0005576">
    <property type="term" value="C:extracellular region"/>
    <property type="evidence" value="ECO:0007669"/>
    <property type="project" value="UniProtKB-SubCell"/>
</dbReference>
<evidence type="ECO:0000313" key="10">
    <source>
        <dbReference type="EnsemblMetazoa" id="Aqu2.1.26756_001"/>
    </source>
</evidence>
<dbReference type="InParanoid" id="A0A1X7UH00"/>
<keyword evidence="6 8" id="KW-0472">Membrane</keyword>
<keyword evidence="8" id="KW-0812">Transmembrane</keyword>
<evidence type="ECO:0000256" key="8">
    <source>
        <dbReference type="SAM" id="Phobius"/>
    </source>
</evidence>
<organism evidence="10">
    <name type="scientific">Amphimedon queenslandica</name>
    <name type="common">Sponge</name>
    <dbReference type="NCBI Taxonomy" id="400682"/>
    <lineage>
        <taxon>Eukaryota</taxon>
        <taxon>Metazoa</taxon>
        <taxon>Porifera</taxon>
        <taxon>Demospongiae</taxon>
        <taxon>Heteroscleromorpha</taxon>
        <taxon>Haplosclerida</taxon>
        <taxon>Niphatidae</taxon>
        <taxon>Amphimedon</taxon>
    </lineage>
</organism>
<feature type="signal peptide" evidence="9">
    <location>
        <begin position="1"/>
        <end position="17"/>
    </location>
</feature>
<feature type="transmembrane region" description="Helical" evidence="8">
    <location>
        <begin position="753"/>
        <end position="774"/>
    </location>
</feature>
<keyword evidence="7" id="KW-0998">Cell outer membrane</keyword>
<evidence type="ECO:0000256" key="7">
    <source>
        <dbReference type="ARBA" id="ARBA00023237"/>
    </source>
</evidence>
<evidence type="ECO:0000256" key="6">
    <source>
        <dbReference type="ARBA" id="ARBA00023136"/>
    </source>
</evidence>
<evidence type="ECO:0000256" key="4">
    <source>
        <dbReference type="ARBA" id="ARBA00022525"/>
    </source>
</evidence>
<evidence type="ECO:0008006" key="11">
    <source>
        <dbReference type="Google" id="ProtNLM"/>
    </source>
</evidence>
<dbReference type="NCBIfam" id="TIGR01376">
    <property type="entry name" value="POMP_repeat"/>
    <property type="match status" value="2"/>
</dbReference>
<evidence type="ECO:0000256" key="1">
    <source>
        <dbReference type="ARBA" id="ARBA00004196"/>
    </source>
</evidence>
<keyword evidence="8" id="KW-1133">Transmembrane helix</keyword>
<reference evidence="10" key="1">
    <citation type="submission" date="2017-05" db="UniProtKB">
        <authorList>
            <consortium name="EnsemblMetazoa"/>
        </authorList>
    </citation>
    <scope>IDENTIFICATION</scope>
</reference>
<dbReference type="Pfam" id="PF02415">
    <property type="entry name" value="Chlam_PMP"/>
    <property type="match status" value="1"/>
</dbReference>
<name>A0A1X7UH00_AMPQE</name>
<comment type="subcellular location">
    <subcellularLocation>
        <location evidence="1">Cell envelope</location>
    </subcellularLocation>
    <subcellularLocation>
        <location evidence="2">Cell outer membrane</location>
    </subcellularLocation>
    <subcellularLocation>
        <location evidence="3">Secreted</location>
    </subcellularLocation>
</comment>
<feature type="transmembrane region" description="Helical" evidence="8">
    <location>
        <begin position="780"/>
        <end position="809"/>
    </location>
</feature>
<proteinExistence type="predicted"/>
<dbReference type="InterPro" id="IPR003368">
    <property type="entry name" value="POMP_repeat"/>
</dbReference>
<keyword evidence="5 9" id="KW-0732">Signal</keyword>
<evidence type="ECO:0000256" key="9">
    <source>
        <dbReference type="SAM" id="SignalP"/>
    </source>
</evidence>
<accession>A0A1X7UH00</accession>
<dbReference type="AlphaFoldDB" id="A0A1X7UH00"/>
<sequence>MFLFSLIFVVTFGTSFAHFVNVTEENELEQILCHNSSSLDEDTHLVLSTDITHIIDNVSFCIINTTYSLTLTSDSSLQQAVINCSTNGSTQPTTGLAFINIHNLTLDRLVWSGCGGYLSGSSLIIQIINSSGSVYFTQNQSAVLLFIGIDVLLIQSVNITSYHGFSILAINPLNALLDASNIGPSSFMVTTAHKTSFGSGILLLFTDTLENESPGTHNVTVNNTVINGNLEHIKVVECLTDLQYVSDKFPVVNAAGLTVLYTQKKFLSNVTITYTHFSGNFGSISGAILILHYKTDKGKTTLYDCKLGHNNHIINEERCEKYGASLALIMMAVPNTTSLLIDRCQFKNERLSVLKSGYNAVYIGVFEPKYNSSITVIVNDVTFASNRISSLTTGACIHAKTYYSHKYNNQYRALKIVLINIIAYNNMLTDVKITNSRNAVFSIQNLARLRIGGVSDFHDNYGSVFKVIDTEIELSGNLTFSRNKAESGAAFNLNGNTHIYPAVPGNGYNVTFIDNVAVTKGGAIYANDEKSDLCIFQMLSNKTKMTFINNTAGKSGSSIYSDNMFRCFRDDLLVISSIFTNSSLRVKLDKLSDCPIGFTLDLTLGKPVSTWIGPMTHNNRTVIGAAESCFIYCSFDNSNRSSFDSAFIVNSTTVTVADDRKYPHKTHPLCLANREGPLCSQCSPGYSVVFGSNEYVFTSINIYTNTSETLSVWLKDPTRGGHNLLASFAIVSPILTTYTALEGLARPFKRMSLNIFNFILLSLMSVLYGTEWYFRNNSRYFQFVVIADVLYSIMTLFLAGIIILHLLWVTGLLDKLKVKCRGYWYCLSAERYEEESRISNDLSGSFFERHDRVREPLLSSS</sequence>
<dbReference type="EnsemblMetazoa" id="Aqu2.1.26756_001">
    <property type="protein sequence ID" value="Aqu2.1.26756_001"/>
    <property type="gene ID" value="Aqu2.1.26756"/>
</dbReference>
<keyword evidence="4" id="KW-0964">Secreted</keyword>
<evidence type="ECO:0000256" key="3">
    <source>
        <dbReference type="ARBA" id="ARBA00004613"/>
    </source>
</evidence>
<evidence type="ECO:0000256" key="2">
    <source>
        <dbReference type="ARBA" id="ARBA00004442"/>
    </source>
</evidence>
<protein>
    <recommendedName>
        <fullName evidence="11">G-protein coupled receptors family 3 profile domain-containing protein</fullName>
    </recommendedName>
</protein>
<feature type="chain" id="PRO_5010869527" description="G-protein coupled receptors family 3 profile domain-containing protein" evidence="9">
    <location>
        <begin position="18"/>
        <end position="861"/>
    </location>
</feature>
<feature type="transmembrane region" description="Helical" evidence="8">
    <location>
        <begin position="724"/>
        <end position="741"/>
    </location>
</feature>
<evidence type="ECO:0000256" key="5">
    <source>
        <dbReference type="ARBA" id="ARBA00022729"/>
    </source>
</evidence>